<organism evidence="2 3">
    <name type="scientific">Mangrovimonas yunxiaonensis</name>
    <dbReference type="NCBI Taxonomy" id="1197477"/>
    <lineage>
        <taxon>Bacteria</taxon>
        <taxon>Pseudomonadati</taxon>
        <taxon>Bacteroidota</taxon>
        <taxon>Flavobacteriia</taxon>
        <taxon>Flavobacteriales</taxon>
        <taxon>Flavobacteriaceae</taxon>
        <taxon>Mangrovimonas</taxon>
    </lineage>
</organism>
<feature type="signal peptide" evidence="1">
    <location>
        <begin position="1"/>
        <end position="15"/>
    </location>
</feature>
<dbReference type="OrthoDB" id="663842at2"/>
<feature type="chain" id="PRO_5012135938" evidence="1">
    <location>
        <begin position="16"/>
        <end position="165"/>
    </location>
</feature>
<dbReference type="AlphaFoldDB" id="A0A084TKA0"/>
<dbReference type="RefSeq" id="WP_036119865.1">
    <property type="nucleotide sequence ID" value="NZ_BMET01000001.1"/>
</dbReference>
<accession>A0A084TKA0</accession>
<name>A0A084TKA0_9FLAO</name>
<dbReference type="Proteomes" id="UP000028521">
    <property type="component" value="Unassembled WGS sequence"/>
</dbReference>
<comment type="caution">
    <text evidence="2">The sequence shown here is derived from an EMBL/GenBank/DDBJ whole genome shotgun (WGS) entry which is preliminary data.</text>
</comment>
<gene>
    <name evidence="2" type="ORF">IA57_04695</name>
</gene>
<evidence type="ECO:0000256" key="1">
    <source>
        <dbReference type="SAM" id="SignalP"/>
    </source>
</evidence>
<reference evidence="3" key="2">
    <citation type="submission" date="2014-07" db="EMBL/GenBank/DDBJ databases">
        <title>Genome sequence of Mangrovimonas yunxiaonensis.</title>
        <authorList>
            <person name="Li Y."/>
            <person name="Zheng T."/>
        </authorList>
    </citation>
    <scope>NUCLEOTIDE SEQUENCE [LARGE SCALE GENOMIC DNA]</scope>
    <source>
        <strain evidence="3">LY01</strain>
    </source>
</reference>
<protein>
    <submittedName>
        <fullName evidence="2">Uncharacterized protein</fullName>
    </submittedName>
</protein>
<keyword evidence="3" id="KW-1185">Reference proteome</keyword>
<sequence>MRFLFILLTSCLVNAQSLDLSTLRVAYKDAAHDSTKVESFFQSVSLVSKQDKVALVAYKGAAIALKARMAKSIKAKKEGFIEGVSLIEHAIEKEPNAIEPRFIRLGIQENSPKILGYNKDIATDKAFLLKQFKHIRSANLKNHIKDYILQSKVFTDEEKSLISGL</sequence>
<dbReference type="EMBL" id="JPFK01000005">
    <property type="protein sequence ID" value="KFB01136.1"/>
    <property type="molecule type" value="Genomic_DNA"/>
</dbReference>
<evidence type="ECO:0000313" key="3">
    <source>
        <dbReference type="Proteomes" id="UP000028521"/>
    </source>
</evidence>
<proteinExistence type="predicted"/>
<reference evidence="2 3" key="1">
    <citation type="journal article" date="2014" name="Genome Announc.">
        <title>Draft Genome Sequence of the Algicidal Bacterium Mangrovimonas yunxiaonensis Strain LY01.</title>
        <authorList>
            <person name="Li Y."/>
            <person name="Zhu H."/>
            <person name="Li C."/>
            <person name="Zhang H."/>
            <person name="Chen Z."/>
            <person name="Zheng W."/>
            <person name="Xu H."/>
            <person name="Zheng T."/>
        </authorList>
    </citation>
    <scope>NUCLEOTIDE SEQUENCE [LARGE SCALE GENOMIC DNA]</scope>
    <source>
        <strain evidence="2 3">LY01</strain>
    </source>
</reference>
<keyword evidence="1" id="KW-0732">Signal</keyword>
<evidence type="ECO:0000313" key="2">
    <source>
        <dbReference type="EMBL" id="KFB01136.1"/>
    </source>
</evidence>
<dbReference type="eggNOG" id="ENOG5032YX8">
    <property type="taxonomic scope" value="Bacteria"/>
</dbReference>
<dbReference type="STRING" id="1197477.IA57_04695"/>